<keyword evidence="1 2" id="KW-0862">Zinc</keyword>
<dbReference type="Pfam" id="PF01400">
    <property type="entry name" value="Astacin"/>
    <property type="match status" value="1"/>
</dbReference>
<dbReference type="InParanoid" id="A0A671U288"/>
<evidence type="ECO:0000256" key="1">
    <source>
        <dbReference type="PROSITE-ProRule" id="PRU01211"/>
    </source>
</evidence>
<dbReference type="SUPFAM" id="SSF55486">
    <property type="entry name" value="Metalloproteases ('zincins'), catalytic domain"/>
    <property type="match status" value="1"/>
</dbReference>
<proteinExistence type="predicted"/>
<dbReference type="EC" id="3.4.24.-" evidence="2"/>
<dbReference type="Proteomes" id="UP000472265">
    <property type="component" value="Chromosome 4"/>
</dbReference>
<dbReference type="Ensembl" id="ENSSAUT00010008788.1">
    <property type="protein sequence ID" value="ENSSAUP00010008218.1"/>
    <property type="gene ID" value="ENSSAUG00010004069.1"/>
</dbReference>
<accession>A0A671U288</accession>
<dbReference type="Gene3D" id="3.40.390.10">
    <property type="entry name" value="Collagenase (Catalytic Domain)"/>
    <property type="match status" value="1"/>
</dbReference>
<organism evidence="4 5">
    <name type="scientific">Sparus aurata</name>
    <name type="common">Gilthead sea bream</name>
    <dbReference type="NCBI Taxonomy" id="8175"/>
    <lineage>
        <taxon>Eukaryota</taxon>
        <taxon>Metazoa</taxon>
        <taxon>Chordata</taxon>
        <taxon>Craniata</taxon>
        <taxon>Vertebrata</taxon>
        <taxon>Euteleostomi</taxon>
        <taxon>Actinopterygii</taxon>
        <taxon>Neopterygii</taxon>
        <taxon>Teleostei</taxon>
        <taxon>Neoteleostei</taxon>
        <taxon>Acanthomorphata</taxon>
        <taxon>Eupercaria</taxon>
        <taxon>Spariformes</taxon>
        <taxon>Sparidae</taxon>
        <taxon>Sparus</taxon>
    </lineage>
</organism>
<evidence type="ECO:0000313" key="4">
    <source>
        <dbReference type="Ensembl" id="ENSSAUP00010008218.1"/>
    </source>
</evidence>
<feature type="chain" id="PRO_5025708334" description="Metalloendopeptidase" evidence="2">
    <location>
        <begin position="22"/>
        <end position="257"/>
    </location>
</feature>
<dbReference type="OMA" id="IHPLSVC"/>
<dbReference type="InterPro" id="IPR024079">
    <property type="entry name" value="MetalloPept_cat_dom_sf"/>
</dbReference>
<dbReference type="GO" id="GO:0004222">
    <property type="term" value="F:metalloendopeptidase activity"/>
    <property type="evidence" value="ECO:0007669"/>
    <property type="project" value="UniProtKB-UniRule"/>
</dbReference>
<feature type="binding site" evidence="1">
    <location>
        <position position="162"/>
    </location>
    <ligand>
        <name>Zn(2+)</name>
        <dbReference type="ChEBI" id="CHEBI:29105"/>
        <note>catalytic</note>
    </ligand>
</feature>
<evidence type="ECO:0000259" key="3">
    <source>
        <dbReference type="PROSITE" id="PS51864"/>
    </source>
</evidence>
<dbReference type="InterPro" id="IPR001506">
    <property type="entry name" value="Peptidase_M12A"/>
</dbReference>
<dbReference type="GeneTree" id="ENSGT00940000161051"/>
<feature type="active site" evidence="1">
    <location>
        <position position="159"/>
    </location>
</feature>
<dbReference type="PANTHER" id="PTHR10127">
    <property type="entry name" value="DISCOIDIN, CUB, EGF, LAMININ , AND ZINC METALLOPROTEASE DOMAIN CONTAINING"/>
    <property type="match status" value="1"/>
</dbReference>
<feature type="signal peptide" evidence="2">
    <location>
        <begin position="1"/>
        <end position="21"/>
    </location>
</feature>
<dbReference type="InterPro" id="IPR006026">
    <property type="entry name" value="Peptidase_Metallo"/>
</dbReference>
<dbReference type="AlphaFoldDB" id="A0A671U288"/>
<evidence type="ECO:0000256" key="2">
    <source>
        <dbReference type="RuleBase" id="RU361183"/>
    </source>
</evidence>
<comment type="caution">
    <text evidence="1">Lacks conserved residue(s) required for the propagation of feature annotation.</text>
</comment>
<dbReference type="OrthoDB" id="291007at2759"/>
<keyword evidence="2" id="KW-0732">Signal</keyword>
<evidence type="ECO:0000313" key="5">
    <source>
        <dbReference type="Proteomes" id="UP000472265"/>
    </source>
</evidence>
<comment type="cofactor">
    <cofactor evidence="1 2">
        <name>Zn(2+)</name>
        <dbReference type="ChEBI" id="CHEBI:29105"/>
    </cofactor>
    <text evidence="1 2">Binds 1 zinc ion per subunit.</text>
</comment>
<dbReference type="GeneID" id="115580417"/>
<keyword evidence="1 2" id="KW-0479">Metal-binding</keyword>
<name>A0A671U288_SPAAU</name>
<feature type="binding site" evidence="1">
    <location>
        <position position="158"/>
    </location>
    <ligand>
        <name>Zn(2+)</name>
        <dbReference type="ChEBI" id="CHEBI:29105"/>
        <note>catalytic</note>
    </ligand>
</feature>
<dbReference type="RefSeq" id="XP_030270585.1">
    <property type="nucleotide sequence ID" value="XM_030414725.1"/>
</dbReference>
<dbReference type="GO" id="GO:0006508">
    <property type="term" value="P:proteolysis"/>
    <property type="evidence" value="ECO:0007669"/>
    <property type="project" value="UniProtKB-KW"/>
</dbReference>
<keyword evidence="1 2" id="KW-0482">Metalloprotease</keyword>
<gene>
    <name evidence="4" type="primary">LOC115580417</name>
</gene>
<sequence>MTPFLIFLLFLSLTVVPSGAADDGDQTESSADISEVIARANTGKTSRLMHGDIRQNLDRNASPCTARGCKWPKRNGRVYVPVAISSRYSRAERNIIIRGLLTFHASTCVRFVWRRNWHRNYIYIYSGDGCWSYLGRQRRGQYVSLMKNGCVYTGTVQHEILHALGFHHEQVRSDRDDFVTILTKNIQSGTESNFEKVQTNNLDTPYDFNSVMHYSKYAFSKNGQPTIIAKSDPNLNFGRATEMSENDIARVNALYQC</sequence>
<feature type="binding site" evidence="1">
    <location>
        <position position="168"/>
    </location>
    <ligand>
        <name>Zn(2+)</name>
        <dbReference type="ChEBI" id="CHEBI:29105"/>
        <note>catalytic</note>
    </ligand>
</feature>
<keyword evidence="1 2" id="KW-0378">Hydrolase</keyword>
<dbReference type="PROSITE" id="PS51864">
    <property type="entry name" value="ASTACIN"/>
    <property type="match status" value="1"/>
</dbReference>
<dbReference type="PANTHER" id="PTHR10127:SF899">
    <property type="entry name" value="ASTACIN-LIKE METALLOENDOPEPTIDASE-RELATED"/>
    <property type="match status" value="1"/>
</dbReference>
<dbReference type="PRINTS" id="PR00480">
    <property type="entry name" value="ASTACIN"/>
</dbReference>
<feature type="domain" description="Peptidase M12A" evidence="3">
    <location>
        <begin position="60"/>
        <end position="257"/>
    </location>
</feature>
<keyword evidence="5" id="KW-1185">Reference proteome</keyword>
<dbReference type="SMART" id="SM00235">
    <property type="entry name" value="ZnMc"/>
    <property type="match status" value="1"/>
</dbReference>
<keyword evidence="1 2" id="KW-0645">Protease</keyword>
<dbReference type="GO" id="GO:0008270">
    <property type="term" value="F:zinc ion binding"/>
    <property type="evidence" value="ECO:0007669"/>
    <property type="project" value="UniProtKB-UniRule"/>
</dbReference>
<reference evidence="4" key="1">
    <citation type="submission" date="2021-04" db="EMBL/GenBank/DDBJ databases">
        <authorList>
            <consortium name="Wellcome Sanger Institute Data Sharing"/>
        </authorList>
    </citation>
    <scope>NUCLEOTIDE SEQUENCE [LARGE SCALE GENOMIC DNA]</scope>
</reference>
<reference evidence="4" key="2">
    <citation type="submission" date="2025-08" db="UniProtKB">
        <authorList>
            <consortium name="Ensembl"/>
        </authorList>
    </citation>
    <scope>IDENTIFICATION</scope>
</reference>
<protein>
    <recommendedName>
        <fullName evidence="2">Metalloendopeptidase</fullName>
        <ecNumber evidence="2">3.4.24.-</ecNumber>
    </recommendedName>
</protein>
<reference evidence="4" key="3">
    <citation type="submission" date="2025-09" db="UniProtKB">
        <authorList>
            <consortium name="Ensembl"/>
        </authorList>
    </citation>
    <scope>IDENTIFICATION</scope>
</reference>